<evidence type="ECO:0000256" key="9">
    <source>
        <dbReference type="SAM" id="Phobius"/>
    </source>
</evidence>
<dbReference type="AlphaFoldDB" id="A0A8H8RA17"/>
<keyword evidence="3 9" id="KW-0812">Transmembrane</keyword>
<reference evidence="10 11" key="1">
    <citation type="submission" date="2018-05" db="EMBL/GenBank/DDBJ databases">
        <title>Genome sequencing and assembly of the regulated plant pathogen Lachnellula willkommii and related sister species for the development of diagnostic species identification markers.</title>
        <authorList>
            <person name="Giroux E."/>
            <person name="Bilodeau G."/>
        </authorList>
    </citation>
    <scope>NUCLEOTIDE SEQUENCE [LARGE SCALE GENOMIC DNA]</scope>
    <source>
        <strain evidence="10 11">CBS 160.35</strain>
    </source>
</reference>
<dbReference type="GO" id="GO:0042500">
    <property type="term" value="F:aspartic endopeptidase activity, intramembrane cleaving"/>
    <property type="evidence" value="ECO:0007669"/>
    <property type="project" value="InterPro"/>
</dbReference>
<dbReference type="GO" id="GO:0098554">
    <property type="term" value="C:cytoplasmic side of endoplasmic reticulum membrane"/>
    <property type="evidence" value="ECO:0007669"/>
    <property type="project" value="TreeGrafter"/>
</dbReference>
<organism evidence="10 11">
    <name type="scientific">Lachnellula occidentalis</name>
    <dbReference type="NCBI Taxonomy" id="215460"/>
    <lineage>
        <taxon>Eukaryota</taxon>
        <taxon>Fungi</taxon>
        <taxon>Dikarya</taxon>
        <taxon>Ascomycota</taxon>
        <taxon>Pezizomycotina</taxon>
        <taxon>Leotiomycetes</taxon>
        <taxon>Helotiales</taxon>
        <taxon>Lachnaceae</taxon>
        <taxon>Lachnellula</taxon>
    </lineage>
</organism>
<keyword evidence="6 9" id="KW-1133">Transmembrane helix</keyword>
<evidence type="ECO:0000256" key="2">
    <source>
        <dbReference type="ARBA" id="ARBA00006859"/>
    </source>
</evidence>
<feature type="region of interest" description="Disordered" evidence="8">
    <location>
        <begin position="461"/>
        <end position="519"/>
    </location>
</feature>
<evidence type="ECO:0000256" key="4">
    <source>
        <dbReference type="ARBA" id="ARBA00022801"/>
    </source>
</evidence>
<sequence length="519" mass="58278">MNTTSNFYQGDSPALQYIGSWGASLWDNRDMYQMQLHLLLASLFPIYIGAHAALRRPASALQPKKEPSTDGDDDEIDLEPAIEGLRPSDAIMFPVLASITLGGLYLLIKWLNDPSLLNKIMTWYFSTLGVFGVGKLAGDSLHVMSSFIFPSVWSDGKQLYRVEPEFQIQVTGESSRNQPHRTITEKKNPLPSFFSSISFGEATNTKLWSTRALLKNHWIFRGYLHGLLNTKLRVTFHDVAGLALGLVAIIAYNTSGKAWWLTNLMGFGFCYGAFQIMSPTTFWTGSLVLMGLFIYDIVMVFYTPMMVTVATTLDVPIKLVFPGPKHGGMLGLGDVVLPGIMMALALRFDLYLHYARKHLQHEQKQKALYIEATGLWGERFWTSSSKEKNVADAARFPKTYFKASVVGYVVGMLTTLVVLNYFKHAQPALLYLVPGVLISLWGTAWVRGEMELMWGYTEDGSLDDGEGSEELTKEEVEKKAEERESRRSKEHANHVFLFSLSDPKHDLPKAKLVDGEKEE</sequence>
<dbReference type="Pfam" id="PF04258">
    <property type="entry name" value="Peptidase_A22B"/>
    <property type="match status" value="1"/>
</dbReference>
<evidence type="ECO:0000256" key="1">
    <source>
        <dbReference type="ARBA" id="ARBA00004477"/>
    </source>
</evidence>
<feature type="transmembrane region" description="Helical" evidence="9">
    <location>
        <begin position="234"/>
        <end position="252"/>
    </location>
</feature>
<evidence type="ECO:0000256" key="3">
    <source>
        <dbReference type="ARBA" id="ARBA00022692"/>
    </source>
</evidence>
<keyword evidence="4" id="KW-0378">Hydrolase</keyword>
<dbReference type="GO" id="GO:0033619">
    <property type="term" value="P:membrane protein proteolysis"/>
    <property type="evidence" value="ECO:0007669"/>
    <property type="project" value="TreeGrafter"/>
</dbReference>
<feature type="transmembrane region" description="Helical" evidence="9">
    <location>
        <begin position="34"/>
        <end position="54"/>
    </location>
</feature>
<comment type="similarity">
    <text evidence="2">Belongs to the peptidase A22B family.</text>
</comment>
<feature type="transmembrane region" description="Helical" evidence="9">
    <location>
        <begin position="428"/>
        <end position="446"/>
    </location>
</feature>
<dbReference type="GO" id="GO:0006465">
    <property type="term" value="P:signal peptide processing"/>
    <property type="evidence" value="ECO:0007669"/>
    <property type="project" value="TreeGrafter"/>
</dbReference>
<dbReference type="InterPro" id="IPR007369">
    <property type="entry name" value="Peptidase_A22B_SPP"/>
</dbReference>
<evidence type="ECO:0000313" key="10">
    <source>
        <dbReference type="EMBL" id="TVY31396.1"/>
    </source>
</evidence>
<evidence type="ECO:0000256" key="5">
    <source>
        <dbReference type="ARBA" id="ARBA00022824"/>
    </source>
</evidence>
<name>A0A8H8RA17_9HELO</name>
<feature type="compositionally biased region" description="Basic and acidic residues" evidence="8">
    <location>
        <begin position="470"/>
        <end position="493"/>
    </location>
</feature>
<dbReference type="OrthoDB" id="29661at2759"/>
<comment type="subcellular location">
    <subcellularLocation>
        <location evidence="1">Endoplasmic reticulum membrane</location>
        <topology evidence="1">Multi-pass membrane protein</topology>
    </subcellularLocation>
</comment>
<evidence type="ECO:0000313" key="11">
    <source>
        <dbReference type="Proteomes" id="UP000443090"/>
    </source>
</evidence>
<proteinExistence type="inferred from homology"/>
<keyword evidence="11" id="KW-1185">Reference proteome</keyword>
<keyword evidence="5" id="KW-0256">Endoplasmic reticulum</keyword>
<dbReference type="PANTHER" id="PTHR12174">
    <property type="entry name" value="SIGNAL PEPTIDE PEPTIDASE"/>
    <property type="match status" value="1"/>
</dbReference>
<evidence type="ECO:0000256" key="8">
    <source>
        <dbReference type="SAM" id="MobiDB-lite"/>
    </source>
</evidence>
<feature type="transmembrane region" description="Helical" evidence="9">
    <location>
        <begin position="327"/>
        <end position="348"/>
    </location>
</feature>
<feature type="transmembrane region" description="Helical" evidence="9">
    <location>
        <begin position="405"/>
        <end position="422"/>
    </location>
</feature>
<accession>A0A8H8RA17</accession>
<dbReference type="SMART" id="SM00730">
    <property type="entry name" value="PSN"/>
    <property type="match status" value="1"/>
</dbReference>
<dbReference type="InterPro" id="IPR006639">
    <property type="entry name" value="Preselin/SPP"/>
</dbReference>
<evidence type="ECO:0000256" key="7">
    <source>
        <dbReference type="ARBA" id="ARBA00023136"/>
    </source>
</evidence>
<dbReference type="EMBL" id="QGMI01002316">
    <property type="protein sequence ID" value="TVY31396.1"/>
    <property type="molecule type" value="Genomic_DNA"/>
</dbReference>
<comment type="caution">
    <text evidence="10">The sequence shown here is derived from an EMBL/GenBank/DDBJ whole genome shotgun (WGS) entry which is preliminary data.</text>
</comment>
<feature type="compositionally biased region" description="Basic and acidic residues" evidence="8">
    <location>
        <begin position="502"/>
        <end position="519"/>
    </location>
</feature>
<evidence type="ECO:0000256" key="6">
    <source>
        <dbReference type="ARBA" id="ARBA00022989"/>
    </source>
</evidence>
<dbReference type="GO" id="GO:0098553">
    <property type="term" value="C:lumenal side of endoplasmic reticulum membrane"/>
    <property type="evidence" value="ECO:0007669"/>
    <property type="project" value="TreeGrafter"/>
</dbReference>
<dbReference type="PANTHER" id="PTHR12174:SF23">
    <property type="entry name" value="MINOR HISTOCOMPATIBILITY ANTIGEN H13"/>
    <property type="match status" value="1"/>
</dbReference>
<keyword evidence="7 9" id="KW-0472">Membrane</keyword>
<feature type="transmembrane region" description="Helical" evidence="9">
    <location>
        <begin position="90"/>
        <end position="108"/>
    </location>
</feature>
<gene>
    <name evidence="10" type="primary">SPP</name>
    <name evidence="10" type="ORF">LOCC1_G008791</name>
</gene>
<feature type="transmembrane region" description="Helical" evidence="9">
    <location>
        <begin position="286"/>
        <end position="307"/>
    </location>
</feature>
<dbReference type="Proteomes" id="UP000443090">
    <property type="component" value="Unassembled WGS sequence"/>
</dbReference>
<protein>
    <submittedName>
        <fullName evidence="10">Signal peptide peptidase</fullName>
    </submittedName>
</protein>